<dbReference type="InterPro" id="IPR013909">
    <property type="entry name" value="NuBaID_C"/>
</dbReference>
<feature type="compositionally biased region" description="Polar residues" evidence="6">
    <location>
        <begin position="357"/>
        <end position="379"/>
    </location>
</feature>
<evidence type="ECO:0000313" key="10">
    <source>
        <dbReference type="Proteomes" id="UP000703269"/>
    </source>
</evidence>
<comment type="subcellular location">
    <subcellularLocation>
        <location evidence="1">Nucleus</location>
    </subcellularLocation>
</comment>
<reference evidence="9 10" key="1">
    <citation type="submission" date="2021-08" db="EMBL/GenBank/DDBJ databases">
        <title>Draft Genome Sequence of Phanerochaete sordida strain YK-624.</title>
        <authorList>
            <person name="Mori T."/>
            <person name="Dohra H."/>
            <person name="Suzuki T."/>
            <person name="Kawagishi H."/>
            <person name="Hirai H."/>
        </authorList>
    </citation>
    <scope>NUCLEOTIDE SEQUENCE [LARGE SCALE GENOMIC DNA]</scope>
    <source>
        <strain evidence="9 10">YK-624</strain>
    </source>
</reference>
<feature type="compositionally biased region" description="Low complexity" evidence="6">
    <location>
        <begin position="1"/>
        <end position="17"/>
    </location>
</feature>
<feature type="region of interest" description="Disordered" evidence="6">
    <location>
        <begin position="1"/>
        <end position="30"/>
    </location>
</feature>
<dbReference type="GO" id="GO:0008270">
    <property type="term" value="F:zinc ion binding"/>
    <property type="evidence" value="ECO:0007669"/>
    <property type="project" value="UniProtKB-KW"/>
</dbReference>
<evidence type="ECO:0000256" key="3">
    <source>
        <dbReference type="ARBA" id="ARBA00022771"/>
    </source>
</evidence>
<evidence type="ECO:0000256" key="5">
    <source>
        <dbReference type="ARBA" id="ARBA00023242"/>
    </source>
</evidence>
<evidence type="ECO:0000256" key="4">
    <source>
        <dbReference type="ARBA" id="ARBA00022833"/>
    </source>
</evidence>
<keyword evidence="3" id="KW-0863">Zinc-finger</keyword>
<dbReference type="PANTHER" id="PTHR15835:SF6">
    <property type="entry name" value="ZINC FINGER C3HC-TYPE PROTEIN 1"/>
    <property type="match status" value="1"/>
</dbReference>
<keyword evidence="4" id="KW-0862">Zinc</keyword>
<dbReference type="InterPro" id="IPR012935">
    <property type="entry name" value="NuBaID_N"/>
</dbReference>
<organism evidence="9 10">
    <name type="scientific">Phanerochaete sordida</name>
    <dbReference type="NCBI Taxonomy" id="48140"/>
    <lineage>
        <taxon>Eukaryota</taxon>
        <taxon>Fungi</taxon>
        <taxon>Dikarya</taxon>
        <taxon>Basidiomycota</taxon>
        <taxon>Agaricomycotina</taxon>
        <taxon>Agaricomycetes</taxon>
        <taxon>Polyporales</taxon>
        <taxon>Phanerochaetaceae</taxon>
        <taxon>Phanerochaete</taxon>
    </lineage>
</organism>
<dbReference type="Pfam" id="PF08600">
    <property type="entry name" value="NuBaID_C"/>
    <property type="match status" value="1"/>
</dbReference>
<evidence type="ECO:0000313" key="9">
    <source>
        <dbReference type="EMBL" id="GJE94783.1"/>
    </source>
</evidence>
<feature type="region of interest" description="Disordered" evidence="6">
    <location>
        <begin position="45"/>
        <end position="64"/>
    </location>
</feature>
<dbReference type="PANTHER" id="PTHR15835">
    <property type="entry name" value="NUCLEAR-INTERACTING PARTNER OF ALK"/>
    <property type="match status" value="1"/>
</dbReference>
<keyword evidence="2" id="KW-0479">Metal-binding</keyword>
<evidence type="ECO:0000256" key="2">
    <source>
        <dbReference type="ARBA" id="ARBA00022723"/>
    </source>
</evidence>
<evidence type="ECO:0000256" key="1">
    <source>
        <dbReference type="ARBA" id="ARBA00004123"/>
    </source>
</evidence>
<gene>
    <name evidence="9" type="ORF">PsYK624_109560</name>
</gene>
<comment type="caution">
    <text evidence="9">The sequence shown here is derived from an EMBL/GenBank/DDBJ whole genome shotgun (WGS) entry which is preliminary data.</text>
</comment>
<dbReference type="GO" id="GO:0005634">
    <property type="term" value="C:nucleus"/>
    <property type="evidence" value="ECO:0007669"/>
    <property type="project" value="UniProtKB-SubCell"/>
</dbReference>
<feature type="region of interest" description="Disordered" evidence="6">
    <location>
        <begin position="529"/>
        <end position="559"/>
    </location>
</feature>
<feature type="compositionally biased region" description="Polar residues" evidence="6">
    <location>
        <begin position="331"/>
        <end position="347"/>
    </location>
</feature>
<sequence>MSTIAASGSSPYAASGSNVASGTIDSSGDRSFKRKFEDAIHKLDEAVGSPISSEAPPPSKRAKLSRSLYSTLAKYGITKDSKEPASTSRLDNLAKTAPHFVSILNRAATRTRKSIPFKPGHTPSLSVLSAPSTASEYRPSSTTSFLSRLSTYKLTTYANKPSAIDAVAAAKCGWVNEGKDRLVCGICGVSWVVANSHGMTRDAAAALVEKMRTNLVAMHKDGCPWKSKQCEDSIYRVPLQTPLATTRELKARAAKLDVVIKDVQIKHPLSAAQIQALLAVLRSFKLHKDTIFGDPDSDTTSMDADEPGEPSETAILAALFGWTIVLPTTPSEVTQPTSISRSASVAPSTPRRPAHNLNHSSISRSSTPVPLSPQPSFTTRGGGISAMSVASASASAISRAKPDSTLLFCPLCQRRVGLWAFIPQPHTNGEPVPMPSGPSLAGEASSQPRRQLDVLREHRSYCPYVVKSTVLPSPPVAPASRQEASLARAEPYVFGSGTSSLPVNGQLQAIEGWRAVMSMVLRYGATQRQRLGRSRSIAEPPATRNSADTDARGEGEVPELDQVDAMVEGVKTRGGRDLLKYVKGLLG</sequence>
<evidence type="ECO:0000256" key="6">
    <source>
        <dbReference type="SAM" id="MobiDB-lite"/>
    </source>
</evidence>
<feature type="region of interest" description="Disordered" evidence="6">
    <location>
        <begin position="331"/>
        <end position="382"/>
    </location>
</feature>
<dbReference type="AlphaFoldDB" id="A0A9P3LHB3"/>
<evidence type="ECO:0000259" key="7">
    <source>
        <dbReference type="Pfam" id="PF07967"/>
    </source>
</evidence>
<accession>A0A9P3LHB3</accession>
<dbReference type="EMBL" id="BPQB01000043">
    <property type="protein sequence ID" value="GJE94783.1"/>
    <property type="molecule type" value="Genomic_DNA"/>
</dbReference>
<feature type="domain" description="NuBaID C-terminal" evidence="8">
    <location>
        <begin position="403"/>
        <end position="467"/>
    </location>
</feature>
<dbReference type="Pfam" id="PF07967">
    <property type="entry name" value="zf-C3HC"/>
    <property type="match status" value="1"/>
</dbReference>
<keyword evidence="10" id="KW-1185">Reference proteome</keyword>
<protein>
    <submittedName>
        <fullName evidence="9">Zf-C3HC-domain-containing protein</fullName>
    </submittedName>
</protein>
<dbReference type="OrthoDB" id="2592092at2759"/>
<name>A0A9P3LHB3_9APHY</name>
<keyword evidence="5" id="KW-0539">Nucleus</keyword>
<feature type="domain" description="C3HC-type" evidence="7">
    <location>
        <begin position="139"/>
        <end position="256"/>
    </location>
</feature>
<proteinExistence type="predicted"/>
<evidence type="ECO:0000259" key="8">
    <source>
        <dbReference type="Pfam" id="PF08600"/>
    </source>
</evidence>
<dbReference type="Proteomes" id="UP000703269">
    <property type="component" value="Unassembled WGS sequence"/>
</dbReference>